<dbReference type="AlphaFoldDB" id="A0A645EQN7"/>
<sequence>MSYKENYKSQFISSKDTLEYVKNNLKHMRNIVEFKAFKDEEHDYYDIINDNKCYYNLILSDDDCGEFWLDSNCGYSGTGPGTTCEILELVGLRGNYGIFSNKKVHEYDLEPNYDLNILVVELDYSDEYKIDFLSEIKFTNAYDRYKLVESLKVLGDVYNLHREYDRFNKYFVNSDIEQGYGEYGVNQILFLDKPLQSKNSKDIRSIIENIVNKHCESINTLNINCVLKDS</sequence>
<accession>A0A645EQN7</accession>
<protein>
    <submittedName>
        <fullName evidence="1">Uncharacterized protein</fullName>
    </submittedName>
</protein>
<evidence type="ECO:0000313" key="1">
    <source>
        <dbReference type="EMBL" id="MPN03459.1"/>
    </source>
</evidence>
<proteinExistence type="predicted"/>
<dbReference type="EMBL" id="VSSQ01049376">
    <property type="protein sequence ID" value="MPN03459.1"/>
    <property type="molecule type" value="Genomic_DNA"/>
</dbReference>
<comment type="caution">
    <text evidence="1">The sequence shown here is derived from an EMBL/GenBank/DDBJ whole genome shotgun (WGS) entry which is preliminary data.</text>
</comment>
<gene>
    <name evidence="1" type="ORF">SDC9_150689</name>
</gene>
<organism evidence="1">
    <name type="scientific">bioreactor metagenome</name>
    <dbReference type="NCBI Taxonomy" id="1076179"/>
    <lineage>
        <taxon>unclassified sequences</taxon>
        <taxon>metagenomes</taxon>
        <taxon>ecological metagenomes</taxon>
    </lineage>
</organism>
<name>A0A645EQN7_9ZZZZ</name>
<reference evidence="1" key="1">
    <citation type="submission" date="2019-08" db="EMBL/GenBank/DDBJ databases">
        <authorList>
            <person name="Kucharzyk K."/>
            <person name="Murdoch R.W."/>
            <person name="Higgins S."/>
            <person name="Loffler F."/>
        </authorList>
    </citation>
    <scope>NUCLEOTIDE SEQUENCE</scope>
</reference>